<evidence type="ECO:0000313" key="9">
    <source>
        <dbReference type="EMBL" id="KAI6653672.1"/>
    </source>
</evidence>
<accession>A0AAV7JXM7</accession>
<evidence type="ECO:0000256" key="2">
    <source>
        <dbReference type="ARBA" id="ARBA00004496"/>
    </source>
</evidence>
<dbReference type="GO" id="GO:0005737">
    <property type="term" value="C:cytoplasm"/>
    <property type="evidence" value="ECO:0007669"/>
    <property type="project" value="UniProtKB-SubCell"/>
</dbReference>
<feature type="compositionally biased region" description="Polar residues" evidence="6">
    <location>
        <begin position="364"/>
        <end position="376"/>
    </location>
</feature>
<dbReference type="InterPro" id="IPR045334">
    <property type="entry name" value="INTS3"/>
</dbReference>
<dbReference type="InterPro" id="IPR056518">
    <property type="entry name" value="HEAT_Ints3_C"/>
</dbReference>
<feature type="domain" description="Integrator complex subunit 3 N-terminal" evidence="7">
    <location>
        <begin position="1050"/>
        <end position="1455"/>
    </location>
</feature>
<dbReference type="Pfam" id="PF10189">
    <property type="entry name" value="Ints3_N"/>
    <property type="match status" value="1"/>
</dbReference>
<evidence type="ECO:0000259" key="8">
    <source>
        <dbReference type="Pfam" id="PF24566"/>
    </source>
</evidence>
<name>A0AAV7JXM7_9METZ</name>
<dbReference type="Gene3D" id="1.25.10.10">
    <property type="entry name" value="Leucine-rich Repeat Variant"/>
    <property type="match status" value="2"/>
</dbReference>
<feature type="compositionally biased region" description="Acidic residues" evidence="6">
    <location>
        <begin position="24"/>
        <end position="38"/>
    </location>
</feature>
<dbReference type="PANTHER" id="PTHR13587">
    <property type="entry name" value="INTEGRATOR COMPLEX SUBUNIT 3"/>
    <property type="match status" value="1"/>
</dbReference>
<organism evidence="9 10">
    <name type="scientific">Oopsacas minuta</name>
    <dbReference type="NCBI Taxonomy" id="111878"/>
    <lineage>
        <taxon>Eukaryota</taxon>
        <taxon>Metazoa</taxon>
        <taxon>Porifera</taxon>
        <taxon>Hexactinellida</taxon>
        <taxon>Hexasterophora</taxon>
        <taxon>Lyssacinosida</taxon>
        <taxon>Leucopsacidae</taxon>
        <taxon>Oopsacas</taxon>
    </lineage>
</organism>
<feature type="region of interest" description="Disordered" evidence="6">
    <location>
        <begin position="1978"/>
        <end position="2018"/>
    </location>
</feature>
<keyword evidence="10" id="KW-1185">Reference proteome</keyword>
<dbReference type="EMBL" id="JAKMXF010000255">
    <property type="protein sequence ID" value="KAI6653672.1"/>
    <property type="molecule type" value="Genomic_DNA"/>
</dbReference>
<feature type="region of interest" description="Disordered" evidence="6">
    <location>
        <begin position="1523"/>
        <end position="1544"/>
    </location>
</feature>
<gene>
    <name evidence="9" type="ORF">LOD99_3176</name>
</gene>
<evidence type="ECO:0000256" key="4">
    <source>
        <dbReference type="ARBA" id="ARBA00022490"/>
    </source>
</evidence>
<comment type="subcellular location">
    <subcellularLocation>
        <location evidence="2">Cytoplasm</location>
    </subcellularLocation>
    <subcellularLocation>
        <location evidence="1">Nucleus</location>
    </subcellularLocation>
</comment>
<evidence type="ECO:0000256" key="5">
    <source>
        <dbReference type="ARBA" id="ARBA00023242"/>
    </source>
</evidence>
<keyword evidence="5" id="KW-0539">Nucleus</keyword>
<protein>
    <submittedName>
        <fullName evidence="9">Integrator complex subunit 3 isoform X2</fullName>
    </submittedName>
</protein>
<evidence type="ECO:0000256" key="3">
    <source>
        <dbReference type="ARBA" id="ARBA00006130"/>
    </source>
</evidence>
<proteinExistence type="inferred from homology"/>
<evidence type="ECO:0000256" key="6">
    <source>
        <dbReference type="SAM" id="MobiDB-lite"/>
    </source>
</evidence>
<dbReference type="Pfam" id="PF24566">
    <property type="entry name" value="HEAT_Ints3_C"/>
    <property type="match status" value="1"/>
</dbReference>
<reference evidence="9 10" key="1">
    <citation type="journal article" date="2023" name="BMC Biol.">
        <title>The compact genome of the sponge Oopsacas minuta (Hexactinellida) is lacking key metazoan core genes.</title>
        <authorList>
            <person name="Santini S."/>
            <person name="Schenkelaars Q."/>
            <person name="Jourda C."/>
            <person name="Duchesne M."/>
            <person name="Belahbib H."/>
            <person name="Rocher C."/>
            <person name="Selva M."/>
            <person name="Riesgo A."/>
            <person name="Vervoort M."/>
            <person name="Leys S.P."/>
            <person name="Kodjabachian L."/>
            <person name="Le Bivic A."/>
            <person name="Borchiellini C."/>
            <person name="Claverie J.M."/>
            <person name="Renard E."/>
        </authorList>
    </citation>
    <scope>NUCLEOTIDE SEQUENCE [LARGE SCALE GENOMIC DNA]</scope>
    <source>
        <strain evidence="9">SPO-2</strain>
    </source>
</reference>
<comment type="similarity">
    <text evidence="3">Belongs to the Integrator subunit 3 family.</text>
</comment>
<keyword evidence="4" id="KW-0963">Cytoplasm</keyword>
<feature type="region of interest" description="Disordered" evidence="6">
    <location>
        <begin position="330"/>
        <end position="377"/>
    </location>
</feature>
<dbReference type="GO" id="GO:0005634">
    <property type="term" value="C:nucleus"/>
    <property type="evidence" value="ECO:0007669"/>
    <property type="project" value="UniProtKB-SubCell"/>
</dbReference>
<dbReference type="InterPro" id="IPR011989">
    <property type="entry name" value="ARM-like"/>
</dbReference>
<evidence type="ECO:0000313" key="10">
    <source>
        <dbReference type="Proteomes" id="UP001165289"/>
    </source>
</evidence>
<feature type="domain" description="Ints3-like C-terminal" evidence="8">
    <location>
        <begin position="1621"/>
        <end position="1922"/>
    </location>
</feature>
<dbReference type="InterPro" id="IPR016024">
    <property type="entry name" value="ARM-type_fold"/>
</dbReference>
<sequence length="2018" mass="228700">MSQLLSAMSLANKLTLPISHAMDDQDDELDGTEDDDIETSPLDYKSPEELMSALERVNKTYSSDNMIERENSAKELGEACALVTSEQTEELKSFIDIVHTLATDPEIYVRQIVAEQTAVILERLQLDTENSDEYLTLLDVLVQFCSDSDQKVRHNNHNAIISLISGSKYKDDMMRLCCDTIKKLSSKDSPFQIKADAILLLSRLVPYMESQILMQEFSDLFTEFTHDTMHDVRRAFAYACKDLCPVLGVANTEKSIVYLFLHLCLDDFWSVRKACCEVFDKVSGSCTEATRENELTEHFLKLLADNSRWVRKAAFESLGPFLTTFYNPDDDIKETQSSDTEQDITLDPETFDTPTAEASEDVNETIQTESDSNNDTIIMPEQDISKDDSIDDSDGSDFTYFTYWRHPVPSLGESELEELLAETLIKNEPFPRHDFGLEDPFGEREDEILESSDFDQSWDFHKCLKQNEENIDMSLELSIDDPIPPLVYNQKRVPPKLLVEYLLMIDQKKIQHVDTDLPMKCAYSLPGVAITLGKENWPCIKSLYINLASELQWKIRRCLACSLHCLAQIYGADITSTDLLSVFDTFLKDIDEVKSGIILHIGEFLKILPRDICLKYGPTLPSLKNPDNKNNWRYRLAFAEQLIPLVKQFPLERSIEYFQPLMLELGHDPVSEVRDSASKILVFMLNYVFNTDNGEYFDRLIELIITEFAHDGKWIYRLQFVKICQLILEEEDTCISIEIFSEKLMRDLLTLAKDKVPNIRLTIGHLLYKIYNSEEWVKEIENTTGLSRTMESLKEDNDQDVRGSVGEERRFVKPKCQTGLDMISSALSLAKDESPSISLTDSLNLMQIQPNTVKDTGEQIQGDDDEIAGEMEMDDNTPAIIFPDSSTDQLEDIEGLNLAIGDSDVIELYTPDIVQGGNVENVVTYEDVDMDLETSEDNTQVPDIILTQDSPVNIPQTDSPLNPEAAEISPDTYDKQLMSVEGPERSITQTDQPVPHSQLFQYDILDEKDAIDKKLEECFKRFSHMVDEGAGQEGEQYAMLYQVVHKSMDDYKNVCCAMLYSLLTDKQTASKRCDALLVLNRDNMSFFIRQLTLIITEKFPKLLTSPREQLYWVTNRMVGKEVLGVDKICVNLLKQIQSGDISDPNIWLADSMLQLFCGNKTWLSSQPILMSTALYTYLRLIAEHNAVHLHGLRQNEVDFCISLLRHRFHDCLMIGRDLLRLLQSVSAIPEFYKLWGDIIKDPTSLDPSFTGVYQLLCSPTDKHYVSLRITPDMDNKLKFLADKVRFGQQKRYQEWFQRQYLSTPESQFVISDIIRYICCAIHPPNEIIGSDVVQRWALIGWLHNLCATNASMAEARLALFFDYLAYDPDQHKIMNIEPAILLMHHSVRPYTNIAGTLLEFICKIIDEYMPGLEDKLLQGFKSAFSDITNKKVVMTLSYLFENPLLDPSLRAMVRQKFPEFLGPPGGEGILPSQLPPQGIPEDIVRMSLPGPSTIINYKQEIEDSLPTILEDIIIDSDQDTKATFSDSDDEMKISSPKPSLLTPPDELDILAPSLPPLDSPADLSDLTTIEDVPDTALDEPVGTPLSEDGSVFELSCLEPDIADKLNILKTYSGLGEFPQELETFLKSVEFSKLDDESVSQITTFLSSLLSSEIHPSQLEKETMFPLSQDSQLSEIDTFLPSAQVVLFRLAIADPTVLSLTQKMSKFIPAIGFTLLVFLSEIYNEDFKIYFDYIGTEDSKDQLVKDLALGAEMAIDTFFKLLPRLYKECSDHMVGNGDVLKVVVANLDPSSLYELICGLTMQEFCIFGQTNTEQLLLASLEWEAFEQFCVWKLMEAESVPVTDVLPIVSHLSSPTGNQFESLTSLILYLKPHSPEGPILKALLTTLQDSSGVQSLLLHWTSKEPDTLARALTSMIHIVANEDTDLELIVSAVKHISNVQSKTEEFQAVLRDADLIKCLLDLFESNDSLKDQFESLFTSLQQTKSSRRKSPQKGDTGIKRGNETAKGNTRYPKKKRKVNE</sequence>
<feature type="compositionally biased region" description="Basic residues" evidence="6">
    <location>
        <begin position="2009"/>
        <end position="2018"/>
    </location>
</feature>
<comment type="caution">
    <text evidence="9">The sequence shown here is derived from an EMBL/GenBank/DDBJ whole genome shotgun (WGS) entry which is preliminary data.</text>
</comment>
<evidence type="ECO:0000256" key="1">
    <source>
        <dbReference type="ARBA" id="ARBA00004123"/>
    </source>
</evidence>
<feature type="region of interest" description="Disordered" evidence="6">
    <location>
        <begin position="21"/>
        <end position="43"/>
    </location>
</feature>
<dbReference type="SUPFAM" id="SSF48371">
    <property type="entry name" value="ARM repeat"/>
    <property type="match status" value="1"/>
</dbReference>
<dbReference type="PANTHER" id="PTHR13587:SF7">
    <property type="entry name" value="INTEGRATOR COMPLEX SUBUNIT 3"/>
    <property type="match status" value="1"/>
</dbReference>
<dbReference type="Proteomes" id="UP001165289">
    <property type="component" value="Unassembled WGS sequence"/>
</dbReference>
<dbReference type="InterPro" id="IPR019333">
    <property type="entry name" value="INTS3_N"/>
</dbReference>
<evidence type="ECO:0000259" key="7">
    <source>
        <dbReference type="Pfam" id="PF10189"/>
    </source>
</evidence>
<feature type="compositionally biased region" description="Acidic residues" evidence="6">
    <location>
        <begin position="340"/>
        <end position="350"/>
    </location>
</feature>